<dbReference type="Pfam" id="PF01810">
    <property type="entry name" value="LysE"/>
    <property type="match status" value="1"/>
</dbReference>
<name>A0ABS7JKL9_9HELI</name>
<evidence type="ECO:0000313" key="7">
    <source>
        <dbReference type="EMBL" id="MBX7489933.1"/>
    </source>
</evidence>
<reference evidence="7 8" key="1">
    <citation type="submission" date="2021-08" db="EMBL/GenBank/DDBJ databases">
        <title>Helicobacter spp. isolated from feces of Anatolian Ground Squirrel (Spermophilus xanthoprymnus) in Turkey.</title>
        <authorList>
            <person name="Aydin F."/>
            <person name="Abay S."/>
            <person name="Kayman T."/>
            <person name="Karakaya E."/>
            <person name="Saticioglu I.B."/>
        </authorList>
    </citation>
    <scope>NUCLEOTIDE SEQUENCE [LARGE SCALE GENOMIC DNA]</scope>
    <source>
        <strain evidence="7 8">Faydin-H70</strain>
    </source>
</reference>
<dbReference type="EMBL" id="JAIGYQ010000001">
    <property type="protein sequence ID" value="MBX7489933.1"/>
    <property type="molecule type" value="Genomic_DNA"/>
</dbReference>
<dbReference type="RefSeq" id="WP_221531203.1">
    <property type="nucleotide sequence ID" value="NZ_JAIGYP010000001.1"/>
</dbReference>
<dbReference type="PANTHER" id="PTHR30086">
    <property type="entry name" value="ARGININE EXPORTER PROTEIN ARGO"/>
    <property type="match status" value="1"/>
</dbReference>
<evidence type="ECO:0000256" key="2">
    <source>
        <dbReference type="ARBA" id="ARBA00022475"/>
    </source>
</evidence>
<comment type="subcellular location">
    <subcellularLocation>
        <location evidence="1">Cell membrane</location>
        <topology evidence="1">Multi-pass membrane protein</topology>
    </subcellularLocation>
</comment>
<keyword evidence="5 6" id="KW-0472">Membrane</keyword>
<comment type="caution">
    <text evidence="7">The sequence shown here is derived from an EMBL/GenBank/DDBJ whole genome shotgun (WGS) entry which is preliminary data.</text>
</comment>
<evidence type="ECO:0000313" key="8">
    <source>
        <dbReference type="Proteomes" id="UP000700059"/>
    </source>
</evidence>
<dbReference type="PANTHER" id="PTHR30086:SF19">
    <property type="entry name" value="THREONINE EFFLUX PROTEIN"/>
    <property type="match status" value="1"/>
</dbReference>
<keyword evidence="4 6" id="KW-1133">Transmembrane helix</keyword>
<dbReference type="InterPro" id="IPR001123">
    <property type="entry name" value="LeuE-type"/>
</dbReference>
<feature type="transmembrane region" description="Helical" evidence="6">
    <location>
        <begin position="42"/>
        <end position="64"/>
    </location>
</feature>
<feature type="transmembrane region" description="Helical" evidence="6">
    <location>
        <begin position="70"/>
        <end position="92"/>
    </location>
</feature>
<evidence type="ECO:0000256" key="6">
    <source>
        <dbReference type="SAM" id="Phobius"/>
    </source>
</evidence>
<organism evidence="7 8">
    <name type="scientific">Helicobacter turcicus</name>
    <dbReference type="NCBI Taxonomy" id="2867412"/>
    <lineage>
        <taxon>Bacteria</taxon>
        <taxon>Pseudomonadati</taxon>
        <taxon>Campylobacterota</taxon>
        <taxon>Epsilonproteobacteria</taxon>
        <taxon>Campylobacterales</taxon>
        <taxon>Helicobacteraceae</taxon>
        <taxon>Helicobacter</taxon>
    </lineage>
</organism>
<gene>
    <name evidence="7" type="ORF">K4G57_00355</name>
</gene>
<proteinExistence type="predicted"/>
<evidence type="ECO:0000256" key="4">
    <source>
        <dbReference type="ARBA" id="ARBA00022989"/>
    </source>
</evidence>
<evidence type="ECO:0000256" key="5">
    <source>
        <dbReference type="ARBA" id="ARBA00023136"/>
    </source>
</evidence>
<feature type="transmembrane region" description="Helical" evidence="6">
    <location>
        <begin position="189"/>
        <end position="209"/>
    </location>
</feature>
<accession>A0ABS7JKL9</accession>
<protein>
    <submittedName>
        <fullName evidence="7">LysE family translocator</fullName>
    </submittedName>
</protein>
<evidence type="ECO:0000256" key="1">
    <source>
        <dbReference type="ARBA" id="ARBA00004651"/>
    </source>
</evidence>
<feature type="transmembrane region" description="Helical" evidence="6">
    <location>
        <begin position="6"/>
        <end position="30"/>
    </location>
</feature>
<sequence length="215" mass="23807">MTLVIFELFTLFSVGFLGALTPGPDILFTLRNTLNYGMKAGFLSLFGIFCGWIVFLSLIYFGFAHLIQGVLIQGILSAIGGIYLCYIAYLLFNSKPNVVLNSPNSNAIISTPSFSNKALYSLILKGFLLNLSNPKAILFFGLIITPFMNFHLALSLCVLLSSLITAFVLVIFLATFFRKSINDSLFHKIDKVCGIVFLGFAFLLFLASYRNFLSL</sequence>
<feature type="transmembrane region" description="Helical" evidence="6">
    <location>
        <begin position="150"/>
        <end position="177"/>
    </location>
</feature>
<keyword evidence="3 6" id="KW-0812">Transmembrane</keyword>
<keyword evidence="2" id="KW-1003">Cell membrane</keyword>
<keyword evidence="8" id="KW-1185">Reference proteome</keyword>
<dbReference type="Proteomes" id="UP000700059">
    <property type="component" value="Unassembled WGS sequence"/>
</dbReference>
<evidence type="ECO:0000256" key="3">
    <source>
        <dbReference type="ARBA" id="ARBA00022692"/>
    </source>
</evidence>